<organism evidence="1 2">
    <name type="scientific">Ruoffia tabacinasalis</name>
    <dbReference type="NCBI Taxonomy" id="87458"/>
    <lineage>
        <taxon>Bacteria</taxon>
        <taxon>Bacillati</taxon>
        <taxon>Bacillota</taxon>
        <taxon>Bacilli</taxon>
        <taxon>Lactobacillales</taxon>
        <taxon>Aerococcaceae</taxon>
        <taxon>Ruoffia</taxon>
    </lineage>
</organism>
<reference evidence="1 2" key="1">
    <citation type="submission" date="2020-07" db="EMBL/GenBank/DDBJ databases">
        <title>Facklamia lactis sp. nov., isolated from raw milk.</title>
        <authorList>
            <person name="Doll E.V."/>
            <person name="Huptas C."/>
            <person name="Staib L."/>
            <person name="Wenning M."/>
            <person name="Scherer S."/>
        </authorList>
    </citation>
    <scope>NUCLEOTIDE SEQUENCE [LARGE SCALE GENOMIC DNA]</scope>
    <source>
        <strain evidence="1 2">DSM 104272</strain>
    </source>
</reference>
<dbReference type="Proteomes" id="UP000823401">
    <property type="component" value="Unassembled WGS sequence"/>
</dbReference>
<keyword evidence="2" id="KW-1185">Reference proteome</keyword>
<dbReference type="EMBL" id="JACCEL010000010">
    <property type="protein sequence ID" value="MBG9978174.1"/>
    <property type="molecule type" value="Genomic_DNA"/>
</dbReference>
<proteinExistence type="predicted"/>
<gene>
    <name evidence="1" type="ORF">HYQ42_05170</name>
</gene>
<dbReference type="SUPFAM" id="SSF56645">
    <property type="entry name" value="Acyl-CoA dehydrogenase NM domain-like"/>
    <property type="match status" value="1"/>
</dbReference>
<evidence type="ECO:0000313" key="2">
    <source>
        <dbReference type="Proteomes" id="UP000823401"/>
    </source>
</evidence>
<evidence type="ECO:0000313" key="1">
    <source>
        <dbReference type="EMBL" id="MBG9978174.1"/>
    </source>
</evidence>
<protein>
    <submittedName>
        <fullName evidence="1">Uncharacterized protein</fullName>
    </submittedName>
</protein>
<sequence>MSKESHALLEEITQYTNDELARVTKHYDATEEFPTEYVDYFFKCDIFRLLLSQESETEDFYTFIKVIQIVSKQFPSLASILLTQVFKLIS</sequence>
<dbReference type="InterPro" id="IPR009100">
    <property type="entry name" value="AcylCoA_DH/oxidase_NM_dom_sf"/>
</dbReference>
<accession>A0ABS0LIX9</accession>
<comment type="caution">
    <text evidence="1">The sequence shown here is derived from an EMBL/GenBank/DDBJ whole genome shotgun (WGS) entry which is preliminary data.</text>
</comment>
<dbReference type="RefSeq" id="WP_197104288.1">
    <property type="nucleotide sequence ID" value="NZ_JACCEL010000010.1"/>
</dbReference>
<name>A0ABS0LIX9_9LACT</name>